<dbReference type="AlphaFoldDB" id="A0AAU7DX20"/>
<protein>
    <submittedName>
        <fullName evidence="1">SIR2 family protein</fullName>
    </submittedName>
</protein>
<dbReference type="Gene3D" id="3.40.50.1220">
    <property type="entry name" value="TPP-binding domain"/>
    <property type="match status" value="1"/>
</dbReference>
<name>A0AAU7DX20_9MICO</name>
<accession>A0AAU7DX20</accession>
<dbReference type="SUPFAM" id="SSF52467">
    <property type="entry name" value="DHS-like NAD/FAD-binding domain"/>
    <property type="match status" value="1"/>
</dbReference>
<dbReference type="EMBL" id="CP146203">
    <property type="protein sequence ID" value="XBH21508.1"/>
    <property type="molecule type" value="Genomic_DNA"/>
</dbReference>
<dbReference type="Pfam" id="PF13289">
    <property type="entry name" value="SIR2_2"/>
    <property type="match status" value="1"/>
</dbReference>
<evidence type="ECO:0000313" key="1">
    <source>
        <dbReference type="EMBL" id="XBH21508.1"/>
    </source>
</evidence>
<proteinExistence type="predicted"/>
<gene>
    <name evidence="1" type="ORF">V5R04_15060</name>
</gene>
<reference evidence="1" key="1">
    <citation type="submission" date="2024-02" db="EMBL/GenBank/DDBJ databases">
        <title>Tomenella chthoni gen. nov. sp. nov., a member of the family Jonesiaceae isolated from bat guano.</title>
        <authorList>
            <person name="Miller S.L."/>
            <person name="King J."/>
            <person name="Sankaranarayanan K."/>
            <person name="Lawson P.A."/>
        </authorList>
    </citation>
    <scope>NUCLEOTIDE SEQUENCE</scope>
    <source>
        <strain evidence="1">BS-20</strain>
    </source>
</reference>
<dbReference type="InterPro" id="IPR029035">
    <property type="entry name" value="DHS-like_NAD/FAD-binding_dom"/>
</dbReference>
<organism evidence="1">
    <name type="scientific">Jonesiaceae bacterium BS-20</name>
    <dbReference type="NCBI Taxonomy" id="3120821"/>
    <lineage>
        <taxon>Bacteria</taxon>
        <taxon>Bacillati</taxon>
        <taxon>Actinomycetota</taxon>
        <taxon>Actinomycetes</taxon>
        <taxon>Micrococcales</taxon>
        <taxon>Jonesiaceae</taxon>
    </lineage>
</organism>
<sequence length="466" mass="52231">MSAPDLTSEIMDRFRSAGVESHSTILLGAGASVTSGLPNWDTFAIRLLLQSGSTVDSQTSQLLLNHQDPTIVVEAAKVAFGDRWEKALRKALYQEVPTLEPSPLHLAALNHYLMGDGPDTTLVTLNFDTLIEQAYQEETNQELLSHSDGSATDENEAVHHLHGVISPTSSHDVVLTLTDFYSLMTEKDTWQLRLLQQAVSRGALLIAGTSYRDPDLRQWLHIALREKPAHHTALVMLARESFLLSRREFDQVQQALRDQWVAIGLEPILLQDHADAAQIIRELRYLHRTDYLSPQERTMSIWEAHTNSFDRLQREYSDQLRLDASLLKGVLMADRLNLSLWLSNAQSGLVRWASQDRIYRDVSQLREIETGHDSSWIAGEALGAEEILFKDLGDGHHGQWQSVLALPILASHPIFPVHVTAVLTVGLPKVRTEFESLQLLWDQAARQVADAWGTRLSSVAFGDLKT</sequence>